<comment type="caution">
    <text evidence="1">The sequence shown here is derived from an EMBL/GenBank/DDBJ whole genome shotgun (WGS) entry which is preliminary data.</text>
</comment>
<sequence length="103" mass="11083">LDLFPQTVTHAAWTGMSTDGYATPTYSGSASTYQALVITEQRLVRTFDGIEELATTTVYLASTSTFSALDQFTLPDATTPELLAIETFRDEDGVAFSVLAFGS</sequence>
<protein>
    <submittedName>
        <fullName evidence="1">Uncharacterized protein</fullName>
    </submittedName>
</protein>
<organism evidence="1">
    <name type="scientific">marine sediment metagenome</name>
    <dbReference type="NCBI Taxonomy" id="412755"/>
    <lineage>
        <taxon>unclassified sequences</taxon>
        <taxon>metagenomes</taxon>
        <taxon>ecological metagenomes</taxon>
    </lineage>
</organism>
<name>A0A0F8YQA9_9ZZZZ</name>
<proteinExistence type="predicted"/>
<dbReference type="AlphaFoldDB" id="A0A0F8YQA9"/>
<gene>
    <name evidence="1" type="ORF">LCGC14_3065610</name>
</gene>
<evidence type="ECO:0000313" key="1">
    <source>
        <dbReference type="EMBL" id="KKK56329.1"/>
    </source>
</evidence>
<feature type="non-terminal residue" evidence="1">
    <location>
        <position position="1"/>
    </location>
</feature>
<dbReference type="EMBL" id="LAZR01065050">
    <property type="protein sequence ID" value="KKK56329.1"/>
    <property type="molecule type" value="Genomic_DNA"/>
</dbReference>
<accession>A0A0F8YQA9</accession>
<reference evidence="1" key="1">
    <citation type="journal article" date="2015" name="Nature">
        <title>Complex archaea that bridge the gap between prokaryotes and eukaryotes.</title>
        <authorList>
            <person name="Spang A."/>
            <person name="Saw J.H."/>
            <person name="Jorgensen S.L."/>
            <person name="Zaremba-Niedzwiedzka K."/>
            <person name="Martijn J."/>
            <person name="Lind A.E."/>
            <person name="van Eijk R."/>
            <person name="Schleper C."/>
            <person name="Guy L."/>
            <person name="Ettema T.J."/>
        </authorList>
    </citation>
    <scope>NUCLEOTIDE SEQUENCE</scope>
</reference>